<protein>
    <submittedName>
        <fullName evidence="1">Uncharacterized protein</fullName>
    </submittedName>
</protein>
<accession>A0A9D2C9A5</accession>
<reference evidence="1" key="2">
    <citation type="submission" date="2021-04" db="EMBL/GenBank/DDBJ databases">
        <authorList>
            <person name="Gilroy R."/>
        </authorList>
    </citation>
    <scope>NUCLEOTIDE SEQUENCE</scope>
    <source>
        <strain evidence="1">ChiGjej1B1-98</strain>
    </source>
</reference>
<organism evidence="1 2">
    <name type="scientific">Candidatus Agrococcus pullicola</name>
    <dbReference type="NCBI Taxonomy" id="2838429"/>
    <lineage>
        <taxon>Bacteria</taxon>
        <taxon>Bacillati</taxon>
        <taxon>Actinomycetota</taxon>
        <taxon>Actinomycetes</taxon>
        <taxon>Micrococcales</taxon>
        <taxon>Microbacteriaceae</taxon>
        <taxon>Agrococcus</taxon>
    </lineage>
</organism>
<comment type="caution">
    <text evidence="1">The sequence shown here is derived from an EMBL/GenBank/DDBJ whole genome shotgun (WGS) entry which is preliminary data.</text>
</comment>
<gene>
    <name evidence="1" type="ORF">H9830_07280</name>
</gene>
<dbReference type="AlphaFoldDB" id="A0A9D2C9A5"/>
<feature type="non-terminal residue" evidence="1">
    <location>
        <position position="291"/>
    </location>
</feature>
<evidence type="ECO:0000313" key="1">
    <source>
        <dbReference type="EMBL" id="HIY66062.1"/>
    </source>
</evidence>
<name>A0A9D2C9A5_9MICO</name>
<dbReference type="EMBL" id="DXDC01000211">
    <property type="protein sequence ID" value="HIY66062.1"/>
    <property type="molecule type" value="Genomic_DNA"/>
</dbReference>
<reference evidence="1" key="1">
    <citation type="journal article" date="2021" name="PeerJ">
        <title>Extensive microbial diversity within the chicken gut microbiome revealed by metagenomics and culture.</title>
        <authorList>
            <person name="Gilroy R."/>
            <person name="Ravi A."/>
            <person name="Getino M."/>
            <person name="Pursley I."/>
            <person name="Horton D.L."/>
            <person name="Alikhan N.F."/>
            <person name="Baker D."/>
            <person name="Gharbi K."/>
            <person name="Hall N."/>
            <person name="Watson M."/>
            <person name="Adriaenssens E.M."/>
            <person name="Foster-Nyarko E."/>
            <person name="Jarju S."/>
            <person name="Secka A."/>
            <person name="Antonio M."/>
            <person name="Oren A."/>
            <person name="Chaudhuri R.R."/>
            <person name="La Ragione R."/>
            <person name="Hildebrand F."/>
            <person name="Pallen M.J."/>
        </authorList>
    </citation>
    <scope>NUCLEOTIDE SEQUENCE</scope>
    <source>
        <strain evidence="1">ChiGjej1B1-98</strain>
    </source>
</reference>
<dbReference type="Proteomes" id="UP000824005">
    <property type="component" value="Unassembled WGS sequence"/>
</dbReference>
<evidence type="ECO:0000313" key="2">
    <source>
        <dbReference type="Proteomes" id="UP000824005"/>
    </source>
</evidence>
<sequence length="291" mass="32246">MTDHTPSPAESDYEAWMPESVIDASARISDARDHGLGQARMSSSKFVRPFHGVRSLAVAETPLQRARQYLPKLRREQWFGGITAMRLWGIPVPTRWDVTEPTRLVVPHDAYRPRSRGVRASGLVKRRIAAGVVDGLPLLRPVQAILSAADDLSVEDMVVAFDALVTDSEMYPGRHPELGPWSSEEIALEIAAWGGGSAAKRANAALAFVRVGVDSPPESHLRFGIVDAGLPEPVIQHEIVVDGKRRRLDVAWPELRVGGEYEGDHHRTDAGQWHEDVGRERSISLEDWQLL</sequence>
<proteinExistence type="predicted"/>